<organism evidence="7 8">
    <name type="scientific">Psychrobacillus glaciei</name>
    <dbReference type="NCBI Taxonomy" id="2283160"/>
    <lineage>
        <taxon>Bacteria</taxon>
        <taxon>Bacillati</taxon>
        <taxon>Bacillota</taxon>
        <taxon>Bacilli</taxon>
        <taxon>Bacillales</taxon>
        <taxon>Bacillaceae</taxon>
        <taxon>Psychrobacillus</taxon>
    </lineage>
</organism>
<protein>
    <submittedName>
        <fullName evidence="7">Energy-coupling factor transporter transmembrane protein EcfT</fullName>
    </submittedName>
</protein>
<keyword evidence="5 6" id="KW-0472">Membrane</keyword>
<dbReference type="AlphaFoldDB" id="A0A5J6SIY3"/>
<dbReference type="KEGG" id="psyo:PB01_01445"/>
<evidence type="ECO:0000256" key="2">
    <source>
        <dbReference type="ARBA" id="ARBA00022475"/>
    </source>
</evidence>
<sequence length="265" mass="29439">MDMEMDYEFINSFKKPQVQNNWFLDLNPLSKLNIILILAIIPIVAKSWVVSVAVILFYFILATASSRIKQFSKVYIRLGLLIGSLLFIMRAMFIPGEDVLMKLGFLTITQEGVDHGLQFATLVVAICGALVFYSVATQAKDLMLALEKKGVPPTGTYVILSSLQSIIDLGSMSKLIMESQKARGIETEGKAIHRIKAFFPILGPLFLGAISNSEEKAIAMDARAFYAPAKNTHLRELRLVPPSEKMILLIVNLAFIGFIVWRVVG</sequence>
<name>A0A5J6SIY3_9BACI</name>
<dbReference type="OrthoDB" id="166227at2"/>
<dbReference type="InterPro" id="IPR003339">
    <property type="entry name" value="ABC/ECF_trnsptr_transmembrane"/>
</dbReference>
<dbReference type="PANTHER" id="PTHR34857">
    <property type="entry name" value="SLL0384 PROTEIN"/>
    <property type="match status" value="1"/>
</dbReference>
<gene>
    <name evidence="7" type="ORF">PB01_01445</name>
</gene>
<feature type="transmembrane region" description="Helical" evidence="6">
    <location>
        <begin position="246"/>
        <end position="264"/>
    </location>
</feature>
<dbReference type="Proteomes" id="UP000325517">
    <property type="component" value="Chromosome"/>
</dbReference>
<evidence type="ECO:0000256" key="5">
    <source>
        <dbReference type="ARBA" id="ARBA00023136"/>
    </source>
</evidence>
<comment type="subcellular location">
    <subcellularLocation>
        <location evidence="1">Membrane</location>
        <topology evidence="1">Multi-pass membrane protein</topology>
    </subcellularLocation>
</comment>
<reference evidence="7 8" key="1">
    <citation type="submission" date="2018-07" db="EMBL/GenBank/DDBJ databases">
        <title>Complete genome sequence of Psychrobacillus sp. PB01, isolated from iceberg, and comparative genome analysis of Psychrobacillus strains.</title>
        <authorList>
            <person name="Lee P.C."/>
        </authorList>
    </citation>
    <scope>NUCLEOTIDE SEQUENCE [LARGE SCALE GENOMIC DNA]</scope>
    <source>
        <strain evidence="7 8">PB01</strain>
    </source>
</reference>
<dbReference type="PANTHER" id="PTHR34857:SF2">
    <property type="entry name" value="SLL0384 PROTEIN"/>
    <property type="match status" value="1"/>
</dbReference>
<evidence type="ECO:0000256" key="4">
    <source>
        <dbReference type="ARBA" id="ARBA00022989"/>
    </source>
</evidence>
<feature type="transmembrane region" description="Helical" evidence="6">
    <location>
        <begin position="34"/>
        <end position="62"/>
    </location>
</feature>
<proteinExistence type="predicted"/>
<feature type="transmembrane region" description="Helical" evidence="6">
    <location>
        <begin position="116"/>
        <end position="136"/>
    </location>
</feature>
<dbReference type="CDD" id="cd16914">
    <property type="entry name" value="EcfT"/>
    <property type="match status" value="1"/>
</dbReference>
<dbReference type="GO" id="GO:0005886">
    <property type="term" value="C:plasma membrane"/>
    <property type="evidence" value="ECO:0007669"/>
    <property type="project" value="UniProtKB-ARBA"/>
</dbReference>
<evidence type="ECO:0000256" key="6">
    <source>
        <dbReference type="SAM" id="Phobius"/>
    </source>
</evidence>
<accession>A0A5J6SIY3</accession>
<keyword evidence="4 6" id="KW-1133">Transmembrane helix</keyword>
<dbReference type="Pfam" id="PF02361">
    <property type="entry name" value="CbiQ"/>
    <property type="match status" value="1"/>
</dbReference>
<feature type="transmembrane region" description="Helical" evidence="6">
    <location>
        <begin position="74"/>
        <end position="96"/>
    </location>
</feature>
<evidence type="ECO:0000313" key="7">
    <source>
        <dbReference type="EMBL" id="QFF97582.1"/>
    </source>
</evidence>
<evidence type="ECO:0000256" key="1">
    <source>
        <dbReference type="ARBA" id="ARBA00004141"/>
    </source>
</evidence>
<keyword evidence="8" id="KW-1185">Reference proteome</keyword>
<evidence type="ECO:0000256" key="3">
    <source>
        <dbReference type="ARBA" id="ARBA00022692"/>
    </source>
</evidence>
<keyword evidence="2" id="KW-1003">Cell membrane</keyword>
<dbReference type="InterPro" id="IPR051611">
    <property type="entry name" value="ECF_transporter_component"/>
</dbReference>
<evidence type="ECO:0000313" key="8">
    <source>
        <dbReference type="Proteomes" id="UP000325517"/>
    </source>
</evidence>
<keyword evidence="3 6" id="KW-0812">Transmembrane</keyword>
<dbReference type="EMBL" id="CP031223">
    <property type="protein sequence ID" value="QFF97582.1"/>
    <property type="molecule type" value="Genomic_DNA"/>
</dbReference>